<dbReference type="InterPro" id="IPR008925">
    <property type="entry name" value="aa_tRNA-synth_I_cd-bd_sf"/>
</dbReference>
<dbReference type="AlphaFoldDB" id="A0A1G2MIN8"/>
<feature type="domain" description="Glutamyl/glutaminyl-tRNA synthetase class Ib catalytic" evidence="8">
    <location>
        <begin position="105"/>
        <end position="279"/>
    </location>
</feature>
<dbReference type="PRINTS" id="PR00987">
    <property type="entry name" value="TRNASYNTHGLU"/>
</dbReference>
<feature type="short sequence motif" description="'KMSKS' region" evidence="7">
    <location>
        <begin position="210"/>
        <end position="214"/>
    </location>
</feature>
<comment type="function">
    <text evidence="7">Catalyzes the attachment of glutamate to tRNA(Glu) in a two-step reaction: glutamate is first activated by ATP to form Glu-AMP and then transferred to the acceptor end of tRNA(Glu).</text>
</comment>
<dbReference type="CDD" id="cd00808">
    <property type="entry name" value="GluRS_core"/>
    <property type="match status" value="1"/>
</dbReference>
<evidence type="ECO:0000256" key="6">
    <source>
        <dbReference type="ARBA" id="ARBA00023146"/>
    </source>
</evidence>
<dbReference type="GO" id="GO:0006424">
    <property type="term" value="P:glutamyl-tRNA aminoacylation"/>
    <property type="evidence" value="ECO:0007669"/>
    <property type="project" value="UniProtKB-UniRule"/>
</dbReference>
<evidence type="ECO:0000313" key="10">
    <source>
        <dbReference type="EMBL" id="OHA23746.1"/>
    </source>
</evidence>
<dbReference type="InterPro" id="IPR004527">
    <property type="entry name" value="Glu-tRNA-ligase_bac/mito"/>
</dbReference>
<dbReference type="InterPro" id="IPR020058">
    <property type="entry name" value="Glu/Gln-tRNA-synth_Ib_cat-dom"/>
</dbReference>
<keyword evidence="5 7" id="KW-0648">Protein biosynthesis</keyword>
<evidence type="ECO:0000256" key="1">
    <source>
        <dbReference type="ARBA" id="ARBA00007894"/>
    </source>
</evidence>
<feature type="binding site" evidence="7">
    <location>
        <position position="213"/>
    </location>
    <ligand>
        <name>ATP</name>
        <dbReference type="ChEBI" id="CHEBI:30616"/>
    </ligand>
</feature>
<accession>A0A1G2MIN8</accession>
<name>A0A1G2MIN8_9BACT</name>
<dbReference type="GO" id="GO:0005737">
    <property type="term" value="C:cytoplasm"/>
    <property type="evidence" value="ECO:0007669"/>
    <property type="project" value="UniProtKB-SubCell"/>
</dbReference>
<dbReference type="InterPro" id="IPR000924">
    <property type="entry name" value="Glu/Gln-tRNA-synth"/>
</dbReference>
<dbReference type="HAMAP" id="MF_00022">
    <property type="entry name" value="Glu_tRNA_synth_type1"/>
    <property type="match status" value="1"/>
</dbReference>
<dbReference type="GO" id="GO:0008270">
    <property type="term" value="F:zinc ion binding"/>
    <property type="evidence" value="ECO:0007669"/>
    <property type="project" value="InterPro"/>
</dbReference>
<dbReference type="InterPro" id="IPR033910">
    <property type="entry name" value="GluRS_core"/>
</dbReference>
<dbReference type="InterPro" id="IPR049940">
    <property type="entry name" value="GluQ/Sye"/>
</dbReference>
<evidence type="ECO:0000313" key="11">
    <source>
        <dbReference type="Proteomes" id="UP000177130"/>
    </source>
</evidence>
<keyword evidence="4 7" id="KW-0067">ATP-binding</keyword>
<dbReference type="GO" id="GO:0004818">
    <property type="term" value="F:glutamate-tRNA ligase activity"/>
    <property type="evidence" value="ECO:0007669"/>
    <property type="project" value="UniProtKB-UniRule"/>
</dbReference>
<dbReference type="InterPro" id="IPR014729">
    <property type="entry name" value="Rossmann-like_a/b/a_fold"/>
</dbReference>
<dbReference type="GO" id="GO:0000049">
    <property type="term" value="F:tRNA binding"/>
    <property type="evidence" value="ECO:0007669"/>
    <property type="project" value="InterPro"/>
</dbReference>
<comment type="caution">
    <text evidence="10">The sequence shown here is derived from an EMBL/GenBank/DDBJ whole genome shotgun (WGS) entry which is preliminary data.</text>
</comment>
<dbReference type="Gene3D" id="1.10.10.350">
    <property type="match status" value="1"/>
</dbReference>
<dbReference type="SUPFAM" id="SSF48163">
    <property type="entry name" value="An anticodon-binding domain of class I aminoacyl-tRNA synthetases"/>
    <property type="match status" value="1"/>
</dbReference>
<dbReference type="Pfam" id="PF19269">
    <property type="entry name" value="Anticodon_2"/>
    <property type="match status" value="1"/>
</dbReference>
<dbReference type="InterPro" id="IPR020751">
    <property type="entry name" value="aa-tRNA-synth_I_codon-bd_sub2"/>
</dbReference>
<dbReference type="Proteomes" id="UP000177130">
    <property type="component" value="Unassembled WGS sequence"/>
</dbReference>
<proteinExistence type="inferred from homology"/>
<evidence type="ECO:0000256" key="3">
    <source>
        <dbReference type="ARBA" id="ARBA00022741"/>
    </source>
</evidence>
<dbReference type="Pfam" id="PF00749">
    <property type="entry name" value="tRNA-synt_1c"/>
    <property type="match status" value="1"/>
</dbReference>
<evidence type="ECO:0000259" key="8">
    <source>
        <dbReference type="Pfam" id="PF00749"/>
    </source>
</evidence>
<dbReference type="STRING" id="1802306.A3C72_02450"/>
<evidence type="ECO:0000256" key="2">
    <source>
        <dbReference type="ARBA" id="ARBA00022598"/>
    </source>
</evidence>
<evidence type="ECO:0000256" key="4">
    <source>
        <dbReference type="ARBA" id="ARBA00022840"/>
    </source>
</evidence>
<dbReference type="PANTHER" id="PTHR43311">
    <property type="entry name" value="GLUTAMATE--TRNA LIGASE"/>
    <property type="match status" value="1"/>
</dbReference>
<dbReference type="InterPro" id="IPR045462">
    <property type="entry name" value="aa-tRNA-synth_I_cd-bd"/>
</dbReference>
<evidence type="ECO:0000259" key="9">
    <source>
        <dbReference type="Pfam" id="PF19269"/>
    </source>
</evidence>
<reference evidence="10 11" key="1">
    <citation type="journal article" date="2016" name="Nat. Commun.">
        <title>Thousands of microbial genomes shed light on interconnected biogeochemical processes in an aquifer system.</title>
        <authorList>
            <person name="Anantharaman K."/>
            <person name="Brown C.T."/>
            <person name="Hug L.A."/>
            <person name="Sharon I."/>
            <person name="Castelle C.J."/>
            <person name="Probst A.J."/>
            <person name="Thomas B.C."/>
            <person name="Singh A."/>
            <person name="Wilkins M.J."/>
            <person name="Karaoz U."/>
            <person name="Brodie E.L."/>
            <person name="Williams K.H."/>
            <person name="Hubbard S.S."/>
            <person name="Banfield J.F."/>
        </authorList>
    </citation>
    <scope>NUCLEOTIDE SEQUENCE [LARGE SCALE GENOMIC DNA]</scope>
</reference>
<dbReference type="PANTHER" id="PTHR43311:SF2">
    <property type="entry name" value="GLUTAMATE--TRNA LIGASE, MITOCHONDRIAL-RELATED"/>
    <property type="match status" value="1"/>
</dbReference>
<feature type="short sequence motif" description="'HIGH' region" evidence="7">
    <location>
        <begin position="10"/>
        <end position="20"/>
    </location>
</feature>
<keyword evidence="3 7" id="KW-0547">Nucleotide-binding</keyword>
<keyword evidence="7" id="KW-0963">Cytoplasm</keyword>
<dbReference type="EMBL" id="MHRK01000027">
    <property type="protein sequence ID" value="OHA23746.1"/>
    <property type="molecule type" value="Genomic_DNA"/>
</dbReference>
<protein>
    <recommendedName>
        <fullName evidence="7">Glutamate--tRNA ligase</fullName>
        <ecNumber evidence="7">6.1.1.17</ecNumber>
    </recommendedName>
    <alternativeName>
        <fullName evidence="7">Glutamyl-tRNA synthetase</fullName>
        <shortName evidence="7">GluRS</shortName>
    </alternativeName>
</protein>
<keyword evidence="6 7" id="KW-0030">Aminoacyl-tRNA synthetase</keyword>
<comment type="subcellular location">
    <subcellularLocation>
        <location evidence="7">Cytoplasm</location>
    </subcellularLocation>
</comment>
<dbReference type="GO" id="GO:0005524">
    <property type="term" value="F:ATP binding"/>
    <property type="evidence" value="ECO:0007669"/>
    <property type="project" value="UniProtKB-UniRule"/>
</dbReference>
<comment type="caution">
    <text evidence="7">Lacks conserved residue(s) required for the propagation of feature annotation.</text>
</comment>
<keyword evidence="2 7" id="KW-0436">Ligase</keyword>
<comment type="catalytic activity">
    <reaction evidence="7">
        <text>tRNA(Glu) + L-glutamate + ATP = L-glutamyl-tRNA(Glu) + AMP + diphosphate</text>
        <dbReference type="Rhea" id="RHEA:23540"/>
        <dbReference type="Rhea" id="RHEA-COMP:9663"/>
        <dbReference type="Rhea" id="RHEA-COMP:9680"/>
        <dbReference type="ChEBI" id="CHEBI:29985"/>
        <dbReference type="ChEBI" id="CHEBI:30616"/>
        <dbReference type="ChEBI" id="CHEBI:33019"/>
        <dbReference type="ChEBI" id="CHEBI:78442"/>
        <dbReference type="ChEBI" id="CHEBI:78520"/>
        <dbReference type="ChEBI" id="CHEBI:456215"/>
        <dbReference type="EC" id="6.1.1.17"/>
    </reaction>
</comment>
<comment type="similarity">
    <text evidence="1 7">Belongs to the class-I aminoacyl-tRNA synthetase family. Glutamate--tRNA ligase type 1 subfamily.</text>
</comment>
<comment type="subunit">
    <text evidence="7">Monomer.</text>
</comment>
<organism evidence="10 11">
    <name type="scientific">Candidatus Taylorbacteria bacterium RIFCSPHIGHO2_02_FULL_43_32b</name>
    <dbReference type="NCBI Taxonomy" id="1802306"/>
    <lineage>
        <taxon>Bacteria</taxon>
        <taxon>Candidatus Tayloriibacteriota</taxon>
    </lineage>
</organism>
<sequence>MAKIITRFAPSPTGYLHIGSVRSALFSYLYAKKNGGKYFLRIEDTDKTRSKIEYEKDIIAGFQTLGLNWDNETLYRQSDHIAVYSALIKKLIAEDKAYVSKEEPKEEGERSEVIRLRNPNKKVTFTDLVHGEVSVDTTDLGDFVIAKSVDEPIFHFANVVDDHEMGITHVIRGEEHLSNTPRQILIQEALGYDKLAYAHIPLVLASDRSKLSKRQGSVSLREFLDKGYLSEALLNYLALLGWHPSHDKEIFTMPELISAFELERVQKRGAIWNFEKLDWVNKEHLKMNRETAENKIQEVLFKTLNLNPGTVDKNVLDAVVNIVFERINKFSDINELVLNNEVQYFFEEPKWQKDGFLWKGQGAFHEIADKLSAVEKLLGAMEGNYSKETIKETIWPYAEKEGRGFVLWPFRYALSGLAKSPDPFVIAEILKKETTVTRLKSAINFLTNES</sequence>
<evidence type="ECO:0000256" key="7">
    <source>
        <dbReference type="HAMAP-Rule" id="MF_00022"/>
    </source>
</evidence>
<dbReference type="SUPFAM" id="SSF52374">
    <property type="entry name" value="Nucleotidylyl transferase"/>
    <property type="match status" value="1"/>
</dbReference>
<dbReference type="Gene3D" id="3.40.50.620">
    <property type="entry name" value="HUPs"/>
    <property type="match status" value="2"/>
</dbReference>
<evidence type="ECO:0000256" key="5">
    <source>
        <dbReference type="ARBA" id="ARBA00022917"/>
    </source>
</evidence>
<gene>
    <name evidence="7" type="primary">gltX</name>
    <name evidence="10" type="ORF">A3C72_02450</name>
</gene>
<dbReference type="EC" id="6.1.1.17" evidence="7"/>
<feature type="domain" description="Aminoacyl-tRNA synthetase class I anticodon-binding" evidence="9">
    <location>
        <begin position="311"/>
        <end position="443"/>
    </location>
</feature>